<dbReference type="Pfam" id="PF00571">
    <property type="entry name" value="CBS"/>
    <property type="match status" value="1"/>
</dbReference>
<dbReference type="SUPFAM" id="SSF54631">
    <property type="entry name" value="CBS-domain pair"/>
    <property type="match status" value="1"/>
</dbReference>
<reference evidence="13 14" key="1">
    <citation type="journal article" date="2016" name="Nat. Commun.">
        <title>Thousands of microbial genomes shed light on interconnected biogeochemical processes in an aquifer system.</title>
        <authorList>
            <person name="Anantharaman K."/>
            <person name="Brown C.T."/>
            <person name="Hug L.A."/>
            <person name="Sharon I."/>
            <person name="Castelle C.J."/>
            <person name="Probst A.J."/>
            <person name="Thomas B.C."/>
            <person name="Singh A."/>
            <person name="Wilkins M.J."/>
            <person name="Karaoz U."/>
            <person name="Brodie E.L."/>
            <person name="Williams K.H."/>
            <person name="Hubbard S.S."/>
            <person name="Banfield J.F."/>
        </authorList>
    </citation>
    <scope>NUCLEOTIDE SEQUENCE [LARGE SCALE GENOMIC DNA]</scope>
</reference>
<evidence type="ECO:0000256" key="4">
    <source>
        <dbReference type="ARBA" id="ARBA00022737"/>
    </source>
</evidence>
<comment type="subcellular location">
    <subcellularLocation>
        <location evidence="1">Cell membrane</location>
        <topology evidence="1">Multi-pass membrane protein</topology>
    </subcellularLocation>
</comment>
<accession>A0A1F7JBS4</accession>
<feature type="transmembrane region" description="Helical" evidence="10">
    <location>
        <begin position="94"/>
        <end position="115"/>
    </location>
</feature>
<evidence type="ECO:0000313" key="13">
    <source>
        <dbReference type="EMBL" id="OGK53041.1"/>
    </source>
</evidence>
<dbReference type="InterPro" id="IPR005170">
    <property type="entry name" value="Transptr-assoc_dom"/>
</dbReference>
<dbReference type="Gene3D" id="3.30.465.10">
    <property type="match status" value="1"/>
</dbReference>
<dbReference type="Pfam" id="PF03471">
    <property type="entry name" value="CorC_HlyC"/>
    <property type="match status" value="1"/>
</dbReference>
<dbReference type="InterPro" id="IPR002550">
    <property type="entry name" value="CNNM"/>
</dbReference>
<dbReference type="STRING" id="1802069.A2970_00040"/>
<dbReference type="InterPro" id="IPR044751">
    <property type="entry name" value="Ion_transp-like_CBS"/>
</dbReference>
<dbReference type="CDD" id="cd04590">
    <property type="entry name" value="CBS_pair_CorC_HlyC_assoc"/>
    <property type="match status" value="1"/>
</dbReference>
<dbReference type="PROSITE" id="PS51846">
    <property type="entry name" value="CNNM"/>
    <property type="match status" value="1"/>
</dbReference>
<organism evidence="13 14">
    <name type="scientific">Candidatus Roizmanbacteria bacterium RIFCSPLOWO2_01_FULL_44_13</name>
    <dbReference type="NCBI Taxonomy" id="1802069"/>
    <lineage>
        <taxon>Bacteria</taxon>
        <taxon>Candidatus Roizmaniibacteriota</taxon>
    </lineage>
</organism>
<dbReference type="PROSITE" id="PS51371">
    <property type="entry name" value="CBS"/>
    <property type="match status" value="1"/>
</dbReference>
<evidence type="ECO:0008006" key="15">
    <source>
        <dbReference type="Google" id="ProtNLM"/>
    </source>
</evidence>
<keyword evidence="3 9" id="KW-0812">Transmembrane</keyword>
<dbReference type="InterPro" id="IPR051676">
    <property type="entry name" value="UPF0053_domain"/>
</dbReference>
<dbReference type="InterPro" id="IPR036318">
    <property type="entry name" value="FAD-bd_PCMH-like_sf"/>
</dbReference>
<dbReference type="InterPro" id="IPR046342">
    <property type="entry name" value="CBS_dom_sf"/>
</dbReference>
<gene>
    <name evidence="13" type="ORF">A2970_00040</name>
</gene>
<evidence type="ECO:0000256" key="1">
    <source>
        <dbReference type="ARBA" id="ARBA00004651"/>
    </source>
</evidence>
<dbReference type="PANTHER" id="PTHR43099:SF5">
    <property type="entry name" value="HLYC_CORC FAMILY TRANSPORTER"/>
    <property type="match status" value="1"/>
</dbReference>
<evidence type="ECO:0000313" key="14">
    <source>
        <dbReference type="Proteomes" id="UP000178857"/>
    </source>
</evidence>
<keyword evidence="7 9" id="KW-0472">Membrane</keyword>
<feature type="domain" description="CNNM transmembrane" evidence="12">
    <location>
        <begin position="1"/>
        <end position="196"/>
    </location>
</feature>
<dbReference type="Pfam" id="PF01595">
    <property type="entry name" value="CNNM"/>
    <property type="match status" value="1"/>
</dbReference>
<evidence type="ECO:0000256" key="2">
    <source>
        <dbReference type="ARBA" id="ARBA00022475"/>
    </source>
</evidence>
<dbReference type="SUPFAM" id="SSF56176">
    <property type="entry name" value="FAD-binding/transporter-associated domain-like"/>
    <property type="match status" value="1"/>
</dbReference>
<evidence type="ECO:0000256" key="9">
    <source>
        <dbReference type="PROSITE-ProRule" id="PRU01193"/>
    </source>
</evidence>
<dbReference type="InterPro" id="IPR000644">
    <property type="entry name" value="CBS_dom"/>
</dbReference>
<dbReference type="AlphaFoldDB" id="A0A1F7JBS4"/>
<dbReference type="Proteomes" id="UP000178857">
    <property type="component" value="Unassembled WGS sequence"/>
</dbReference>
<evidence type="ECO:0000256" key="5">
    <source>
        <dbReference type="ARBA" id="ARBA00022989"/>
    </source>
</evidence>
<feature type="domain" description="CBS" evidence="11">
    <location>
        <begin position="282"/>
        <end position="338"/>
    </location>
</feature>
<feature type="transmembrane region" description="Helical" evidence="10">
    <location>
        <begin position="54"/>
        <end position="73"/>
    </location>
</feature>
<keyword evidence="4" id="KW-0677">Repeat</keyword>
<keyword evidence="5 9" id="KW-1133">Transmembrane helix</keyword>
<keyword evidence="6 8" id="KW-0129">CBS domain</keyword>
<name>A0A1F7JBS4_9BACT</name>
<dbReference type="InterPro" id="IPR016169">
    <property type="entry name" value="FAD-bd_PCMH_sub2"/>
</dbReference>
<evidence type="ECO:0000256" key="8">
    <source>
        <dbReference type="PROSITE-ProRule" id="PRU00703"/>
    </source>
</evidence>
<evidence type="ECO:0000259" key="11">
    <source>
        <dbReference type="PROSITE" id="PS51371"/>
    </source>
</evidence>
<evidence type="ECO:0000259" key="12">
    <source>
        <dbReference type="PROSITE" id="PS51846"/>
    </source>
</evidence>
<evidence type="ECO:0000256" key="7">
    <source>
        <dbReference type="ARBA" id="ARBA00023136"/>
    </source>
</evidence>
<dbReference type="GO" id="GO:0050660">
    <property type="term" value="F:flavin adenine dinucleotide binding"/>
    <property type="evidence" value="ECO:0007669"/>
    <property type="project" value="InterPro"/>
</dbReference>
<dbReference type="EMBL" id="MGAT01000007">
    <property type="protein sequence ID" value="OGK53041.1"/>
    <property type="molecule type" value="Genomic_DNA"/>
</dbReference>
<evidence type="ECO:0000256" key="10">
    <source>
        <dbReference type="SAM" id="Phobius"/>
    </source>
</evidence>
<dbReference type="GO" id="GO:0005886">
    <property type="term" value="C:plasma membrane"/>
    <property type="evidence" value="ECO:0007669"/>
    <property type="project" value="UniProtKB-SubCell"/>
</dbReference>
<dbReference type="SMART" id="SM01091">
    <property type="entry name" value="CorC_HlyC"/>
    <property type="match status" value="1"/>
</dbReference>
<evidence type="ECO:0000256" key="3">
    <source>
        <dbReference type="ARBA" id="ARBA00022692"/>
    </source>
</evidence>
<evidence type="ECO:0000256" key="6">
    <source>
        <dbReference type="ARBA" id="ARBA00023122"/>
    </source>
</evidence>
<sequence>MDFFIILALILFNGFFAMAEIAIISSRKSNLKNMAAGGNLKSQVALDLAEKPNIFLSSVQIGITLVTVLAGAVGDRGMVSQLSLLIKPLPLIGLFHEQVAFVLVMSLVTYLSIVIGELVPKRIALSNPEKIASFAAPFMTAVSRLTSPVIRILSLSTEFVFKILGLKPTISSKITEEEVRILIREGTDMGIFSKTEKKLIERALRLDDLRVGLLMTPKHKMSVFNIQKFLKQPRQYLTGYRHSRIIFTEGKKEKIFGVVHTKDLLIFFLDNKKFGADELKNIIVKPHLVPESMKAIKVLEMFRRSPTHIALVIDEFGTIQGMVTLNDILEALVGEIKSQSVHDSLIVTRKDGSLLVDGTVSIYELKKKLQLQGLTNRDLDIYQTAAGMVIAHLDKIPKAGDVFEKLGYRFEVVDMDNNRVDKILIKKLS</sequence>
<keyword evidence="2" id="KW-1003">Cell membrane</keyword>
<protein>
    <recommendedName>
        <fullName evidence="15">Hemolysin</fullName>
    </recommendedName>
</protein>
<comment type="caution">
    <text evidence="13">The sequence shown here is derived from an EMBL/GenBank/DDBJ whole genome shotgun (WGS) entry which is preliminary data.</text>
</comment>
<dbReference type="Gene3D" id="3.10.580.10">
    <property type="entry name" value="CBS-domain"/>
    <property type="match status" value="1"/>
</dbReference>
<proteinExistence type="predicted"/>
<dbReference type="PANTHER" id="PTHR43099">
    <property type="entry name" value="UPF0053 PROTEIN YRKA"/>
    <property type="match status" value="1"/>
</dbReference>